<dbReference type="EMBL" id="MFYX01000121">
    <property type="protein sequence ID" value="OGK01642.1"/>
    <property type="molecule type" value="Genomic_DNA"/>
</dbReference>
<name>A0A1F7F4Y9_UNCRA</name>
<evidence type="ECO:0000313" key="2">
    <source>
        <dbReference type="EMBL" id="OGK01642.1"/>
    </source>
</evidence>
<dbReference type="Gene3D" id="1.20.58.220">
    <property type="entry name" value="Phosphate transport system protein phou homolog 2, domain 2"/>
    <property type="match status" value="1"/>
</dbReference>
<dbReference type="InterPro" id="IPR018445">
    <property type="entry name" value="Put_Phosphate_transp_reg"/>
</dbReference>
<organism evidence="2 3">
    <name type="scientific">Candidatus Raymondbacteria bacterium RIFOXYD12_FULL_49_13</name>
    <dbReference type="NCBI Taxonomy" id="1817890"/>
    <lineage>
        <taxon>Bacteria</taxon>
        <taxon>Raymondiibacteriota</taxon>
    </lineage>
</organism>
<dbReference type="InterPro" id="IPR038078">
    <property type="entry name" value="PhoU-like_sf"/>
</dbReference>
<comment type="similarity">
    <text evidence="1">Belongs to the UPF0111 family.</text>
</comment>
<comment type="caution">
    <text evidence="2">The sequence shown here is derived from an EMBL/GenBank/DDBJ whole genome shotgun (WGS) entry which is preliminary data.</text>
</comment>
<proteinExistence type="inferred from homology"/>
<protein>
    <recommendedName>
        <fullName evidence="4">Phosphate transport regulator</fullName>
    </recommendedName>
</protein>
<dbReference type="AlphaFoldDB" id="A0A1F7F4Y9"/>
<accession>A0A1F7F4Y9</accession>
<evidence type="ECO:0008006" key="4">
    <source>
        <dbReference type="Google" id="ProtNLM"/>
    </source>
</evidence>
<sequence length="214" mass="24456">MKLKLLDLLLPRETKFFTYMHDQVDILIEGCHVFKDLVAILGTKNENEIKTKLAKIKDCEIRGDAVEKGIIDELHKTFITPIDREDIHSMAVNIDRSLDILNSISQKFEIYHIDSVPFNVGEFGNLLLEIALELRNLIDALKEKSNVQAVVEKIHGLENRGDYLFHLSMAELFSGSHPPIDIIKFKEVYEHLEEVVDSVDFVAKMVRGIMVKLG</sequence>
<reference evidence="2 3" key="1">
    <citation type="journal article" date="2016" name="Nat. Commun.">
        <title>Thousands of microbial genomes shed light on interconnected biogeochemical processes in an aquifer system.</title>
        <authorList>
            <person name="Anantharaman K."/>
            <person name="Brown C.T."/>
            <person name="Hug L.A."/>
            <person name="Sharon I."/>
            <person name="Castelle C.J."/>
            <person name="Probst A.J."/>
            <person name="Thomas B.C."/>
            <person name="Singh A."/>
            <person name="Wilkins M.J."/>
            <person name="Karaoz U."/>
            <person name="Brodie E.L."/>
            <person name="Williams K.H."/>
            <person name="Hubbard S.S."/>
            <person name="Banfield J.F."/>
        </authorList>
    </citation>
    <scope>NUCLEOTIDE SEQUENCE [LARGE SCALE GENOMIC DNA]</scope>
</reference>
<dbReference type="Proteomes" id="UP000179243">
    <property type="component" value="Unassembled WGS sequence"/>
</dbReference>
<dbReference type="PANTHER" id="PTHR37298">
    <property type="entry name" value="UPF0111 PROTEIN YKAA"/>
    <property type="match status" value="1"/>
</dbReference>
<dbReference type="InterPro" id="IPR052912">
    <property type="entry name" value="UPF0111_domain"/>
</dbReference>
<gene>
    <name evidence="2" type="ORF">A2519_08900</name>
</gene>
<dbReference type="Pfam" id="PF01865">
    <property type="entry name" value="PhoU_div"/>
    <property type="match status" value="1"/>
</dbReference>
<evidence type="ECO:0000313" key="3">
    <source>
        <dbReference type="Proteomes" id="UP000179243"/>
    </source>
</evidence>
<dbReference type="PANTHER" id="PTHR37298:SF1">
    <property type="entry name" value="UPF0111 PROTEIN YKAA"/>
    <property type="match status" value="1"/>
</dbReference>
<evidence type="ECO:0000256" key="1">
    <source>
        <dbReference type="ARBA" id="ARBA00008591"/>
    </source>
</evidence>